<evidence type="ECO:0000313" key="2">
    <source>
        <dbReference type="Proteomes" id="UP000186922"/>
    </source>
</evidence>
<keyword evidence="2" id="KW-1185">Reference proteome</keyword>
<evidence type="ECO:0000313" key="1">
    <source>
        <dbReference type="EMBL" id="GAU98415.1"/>
    </source>
</evidence>
<comment type="caution">
    <text evidence="1">The sequence shown here is derived from an EMBL/GenBank/DDBJ whole genome shotgun (WGS) entry which is preliminary data.</text>
</comment>
<dbReference type="EMBL" id="BDGG01000004">
    <property type="protein sequence ID" value="GAU98415.1"/>
    <property type="molecule type" value="Genomic_DNA"/>
</dbReference>
<protein>
    <submittedName>
        <fullName evidence="1">Uncharacterized protein</fullName>
    </submittedName>
</protein>
<reference evidence="1 2" key="1">
    <citation type="journal article" date="2016" name="Nat. Commun.">
        <title>Extremotolerant tardigrade genome and improved radiotolerance of human cultured cells by tardigrade-unique protein.</title>
        <authorList>
            <person name="Hashimoto T."/>
            <person name="Horikawa D.D."/>
            <person name="Saito Y."/>
            <person name="Kuwahara H."/>
            <person name="Kozuka-Hata H."/>
            <person name="Shin-I T."/>
            <person name="Minakuchi Y."/>
            <person name="Ohishi K."/>
            <person name="Motoyama A."/>
            <person name="Aizu T."/>
            <person name="Enomoto A."/>
            <person name="Kondo K."/>
            <person name="Tanaka S."/>
            <person name="Hara Y."/>
            <person name="Koshikawa S."/>
            <person name="Sagara H."/>
            <person name="Miura T."/>
            <person name="Yokobori S."/>
            <person name="Miyagawa K."/>
            <person name="Suzuki Y."/>
            <person name="Kubo T."/>
            <person name="Oyama M."/>
            <person name="Kohara Y."/>
            <person name="Fujiyama A."/>
            <person name="Arakawa K."/>
            <person name="Katayama T."/>
            <person name="Toyoda A."/>
            <person name="Kunieda T."/>
        </authorList>
    </citation>
    <scope>NUCLEOTIDE SEQUENCE [LARGE SCALE GENOMIC DNA]</scope>
    <source>
        <strain evidence="1 2">YOKOZUNA-1</strain>
    </source>
</reference>
<accession>A0A1D1VC72</accession>
<gene>
    <name evidence="1" type="primary">RvY_09567-1</name>
    <name evidence="1" type="synonym">RvY_09567.1</name>
    <name evidence="1" type="ORF">RvY_09567</name>
</gene>
<dbReference type="AlphaFoldDB" id="A0A1D1VC72"/>
<name>A0A1D1VC72_RAMVA</name>
<organism evidence="1 2">
    <name type="scientific">Ramazzottius varieornatus</name>
    <name type="common">Water bear</name>
    <name type="synonym">Tardigrade</name>
    <dbReference type="NCBI Taxonomy" id="947166"/>
    <lineage>
        <taxon>Eukaryota</taxon>
        <taxon>Metazoa</taxon>
        <taxon>Ecdysozoa</taxon>
        <taxon>Tardigrada</taxon>
        <taxon>Eutardigrada</taxon>
        <taxon>Parachela</taxon>
        <taxon>Hypsibioidea</taxon>
        <taxon>Ramazzottiidae</taxon>
        <taxon>Ramazzottius</taxon>
    </lineage>
</organism>
<dbReference type="Proteomes" id="UP000186922">
    <property type="component" value="Unassembled WGS sequence"/>
</dbReference>
<sequence length="51" mass="5787">MKEDGPLQMVECKTGQQLVANVVEQCGLKFGRRKADLGLLGHQLWLKQLDY</sequence>
<proteinExistence type="predicted"/>